<gene>
    <name evidence="2" type="ORF">Thena_0669</name>
</gene>
<dbReference type="KEGG" id="tnr:Thena_0669"/>
<dbReference type="AlphaFoldDB" id="M1E873"/>
<keyword evidence="1" id="KW-0472">Membrane</keyword>
<organism evidence="2 3">
    <name type="scientific">Thermodesulfobium narugense DSM 14796</name>
    <dbReference type="NCBI Taxonomy" id="747365"/>
    <lineage>
        <taxon>Bacteria</taxon>
        <taxon>Pseudomonadati</taxon>
        <taxon>Thermodesulfobiota</taxon>
        <taxon>Thermodesulfobiia</taxon>
        <taxon>Thermodesulfobiales</taxon>
        <taxon>Thermodesulfobiaceae</taxon>
        <taxon>Thermodesulfobium</taxon>
    </lineage>
</organism>
<accession>M1E873</accession>
<dbReference type="Proteomes" id="UP000011765">
    <property type="component" value="Chromosome"/>
</dbReference>
<keyword evidence="1" id="KW-0812">Transmembrane</keyword>
<feature type="transmembrane region" description="Helical" evidence="1">
    <location>
        <begin position="6"/>
        <end position="28"/>
    </location>
</feature>
<reference evidence="2 3" key="1">
    <citation type="submission" date="2011-04" db="EMBL/GenBank/DDBJ databases">
        <title>The complete genome of Thermodesulfobium narugense DSM 14796.</title>
        <authorList>
            <consortium name="US DOE Joint Genome Institute (JGI-PGF)"/>
            <person name="Lucas S."/>
            <person name="Han J."/>
            <person name="Lapidus A."/>
            <person name="Bruce D."/>
            <person name="Goodwin L."/>
            <person name="Pitluck S."/>
            <person name="Peters L."/>
            <person name="Kyrpides N."/>
            <person name="Mavromatis K."/>
            <person name="Pagani I."/>
            <person name="Ivanova N."/>
            <person name="Ovchinnikova G."/>
            <person name="Zhang X."/>
            <person name="Saunders L."/>
            <person name="Detter J.C."/>
            <person name="Tapia R."/>
            <person name="Han C."/>
            <person name="Land M."/>
            <person name="Hauser L."/>
            <person name="Markowitz V."/>
            <person name="Cheng J.-F."/>
            <person name="Hugenholtz P."/>
            <person name="Woyke T."/>
            <person name="Wu D."/>
            <person name="Spring S."/>
            <person name="Schroeder M."/>
            <person name="Brambilla E."/>
            <person name="Klenk H.-P."/>
            <person name="Eisen J.A."/>
        </authorList>
    </citation>
    <scope>NUCLEOTIDE SEQUENCE [LARGE SCALE GENOMIC DNA]</scope>
    <source>
        <strain evidence="2 3">DSM 14796</strain>
    </source>
</reference>
<evidence type="ECO:0000313" key="3">
    <source>
        <dbReference type="Proteomes" id="UP000011765"/>
    </source>
</evidence>
<evidence type="ECO:0000313" key="2">
    <source>
        <dbReference type="EMBL" id="AEE14304.1"/>
    </source>
</evidence>
<dbReference type="STRING" id="747365.Thena_0669"/>
<proteinExistence type="predicted"/>
<protein>
    <submittedName>
        <fullName evidence="2">Uncharacterized protein</fullName>
    </submittedName>
</protein>
<keyword evidence="3" id="KW-1185">Reference proteome</keyword>
<keyword evidence="1" id="KW-1133">Transmembrane helix</keyword>
<dbReference type="EMBL" id="CP002690">
    <property type="protein sequence ID" value="AEE14304.1"/>
    <property type="molecule type" value="Genomic_DNA"/>
</dbReference>
<sequence>MSNWRWRINLLVSIIFFFALCYFFWFIFSTNSFTSLKVEGMSSYIKNKSFYILHKDKYGILGYKTFLNNLKNQIENNNFYKIKSITHTSLGRVDVTFYIPDYIVKASSDSNFYDLNGNVISNENLKNKKVIDVNSIIKSSEFFDMLQNIVYYSTFYGFIPDYIFFYDDIIKFKDKSTTVFEFKNDGNFEEKFRNIFSFLENLNNKKWPKEIILLDERRLVVKK</sequence>
<name>M1E873_9BACT</name>
<dbReference type="HOGENOM" id="CLU_1239655_0_0_9"/>
<evidence type="ECO:0000256" key="1">
    <source>
        <dbReference type="SAM" id="Phobius"/>
    </source>
</evidence>